<proteinExistence type="inferred from homology"/>
<dbReference type="Proteomes" id="UP001218218">
    <property type="component" value="Unassembled WGS sequence"/>
</dbReference>
<dbReference type="InterPro" id="IPR020471">
    <property type="entry name" value="AKR"/>
</dbReference>
<comment type="caution">
    <text evidence="8">The sequence shown here is derived from an EMBL/GenBank/DDBJ whole genome shotgun (WGS) entry which is preliminary data.</text>
</comment>
<dbReference type="InterPro" id="IPR023210">
    <property type="entry name" value="NADP_OxRdtase_dom"/>
</dbReference>
<dbReference type="PRINTS" id="PR00069">
    <property type="entry name" value="ALDKETRDTASE"/>
</dbReference>
<dbReference type="Pfam" id="PF00248">
    <property type="entry name" value="Aldo_ket_red"/>
    <property type="match status" value="1"/>
</dbReference>
<accession>A0AAD7ENN9</accession>
<feature type="site" description="Lowers pKa of active site Tyr" evidence="6">
    <location>
        <position position="42"/>
    </location>
</feature>
<reference evidence="8" key="1">
    <citation type="submission" date="2023-03" db="EMBL/GenBank/DDBJ databases">
        <title>Massive genome expansion in bonnet fungi (Mycena s.s.) driven by repeated elements and novel gene families across ecological guilds.</title>
        <authorList>
            <consortium name="Lawrence Berkeley National Laboratory"/>
            <person name="Harder C.B."/>
            <person name="Miyauchi S."/>
            <person name="Viragh M."/>
            <person name="Kuo A."/>
            <person name="Thoen E."/>
            <person name="Andreopoulos B."/>
            <person name="Lu D."/>
            <person name="Skrede I."/>
            <person name="Drula E."/>
            <person name="Henrissat B."/>
            <person name="Morin E."/>
            <person name="Kohler A."/>
            <person name="Barry K."/>
            <person name="LaButti K."/>
            <person name="Morin E."/>
            <person name="Salamov A."/>
            <person name="Lipzen A."/>
            <person name="Mereny Z."/>
            <person name="Hegedus B."/>
            <person name="Baldrian P."/>
            <person name="Stursova M."/>
            <person name="Weitz H."/>
            <person name="Taylor A."/>
            <person name="Grigoriev I.V."/>
            <person name="Nagy L.G."/>
            <person name="Martin F."/>
            <person name="Kauserud H."/>
        </authorList>
    </citation>
    <scope>NUCLEOTIDE SEQUENCE</scope>
    <source>
        <strain evidence="8">CBHHK002</strain>
    </source>
</reference>
<keyword evidence="3" id="KW-0560">Oxidoreductase</keyword>
<dbReference type="InterPro" id="IPR018170">
    <property type="entry name" value="Aldo/ket_reductase_CS"/>
</dbReference>
<sequence length="278" mass="31590">MTLPQAGYRHFDTATGYGNEQQVGDSIRDSGIPKSEFYITTKLANGDHHRVREAFEESFTRLDVQYIDLFLLHWPQTSTGDIDFSQINASNMVLPPDEHPTFVETWKEIEKLLETVGKVRSIGSNFSIKTLEELLSQCSIVPATNQVELHPCLPQDDLKAYCDSKGILLTAYSPLGRSKTFFAEVEQPLFRDLAVQYKTTPAQIILSWGVQRGTVVVPKSENENRMLANITLVELSEEDMHKIGTFHSKPGMHKSLVEFHADDCSVYGWKYEWLGWNM</sequence>
<evidence type="ECO:0000313" key="9">
    <source>
        <dbReference type="Proteomes" id="UP001218218"/>
    </source>
</evidence>
<dbReference type="InterPro" id="IPR036812">
    <property type="entry name" value="NAD(P)_OxRdtase_dom_sf"/>
</dbReference>
<evidence type="ECO:0000259" key="7">
    <source>
        <dbReference type="Pfam" id="PF00248"/>
    </source>
</evidence>
<feature type="binding site" evidence="5">
    <location>
        <position position="73"/>
    </location>
    <ligand>
        <name>substrate</name>
    </ligand>
</feature>
<protein>
    <submittedName>
        <fullName evidence="8">Aldo/keto reductase</fullName>
    </submittedName>
</protein>
<name>A0AAD7ENN9_9AGAR</name>
<dbReference type="PANTHER" id="PTHR43827:SF3">
    <property type="entry name" value="NADP-DEPENDENT OXIDOREDUCTASE DOMAIN-CONTAINING PROTEIN"/>
    <property type="match status" value="1"/>
</dbReference>
<dbReference type="PIRSF" id="PIRSF000097">
    <property type="entry name" value="AKR"/>
    <property type="match status" value="1"/>
</dbReference>
<gene>
    <name evidence="8" type="ORF">DFH08DRAFT_747753</name>
</gene>
<dbReference type="PROSITE" id="PS00798">
    <property type="entry name" value="ALDOKETO_REDUCTASE_1"/>
    <property type="match status" value="1"/>
</dbReference>
<comment type="similarity">
    <text evidence="1">Belongs to the aldo/keto reductase family.</text>
</comment>
<evidence type="ECO:0000313" key="8">
    <source>
        <dbReference type="EMBL" id="KAJ7342320.1"/>
    </source>
</evidence>
<dbReference type="CDD" id="cd19071">
    <property type="entry name" value="AKR_AKR1-5-like"/>
    <property type="match status" value="1"/>
</dbReference>
<dbReference type="GO" id="GO:0016616">
    <property type="term" value="F:oxidoreductase activity, acting on the CH-OH group of donors, NAD or NADP as acceptor"/>
    <property type="evidence" value="ECO:0007669"/>
    <property type="project" value="UniProtKB-ARBA"/>
</dbReference>
<keyword evidence="2" id="KW-0521">NADP</keyword>
<evidence type="ECO:0000256" key="6">
    <source>
        <dbReference type="PIRSR" id="PIRSR000097-3"/>
    </source>
</evidence>
<evidence type="ECO:0000256" key="4">
    <source>
        <dbReference type="PIRSR" id="PIRSR000097-1"/>
    </source>
</evidence>
<evidence type="ECO:0000256" key="5">
    <source>
        <dbReference type="PIRSR" id="PIRSR000097-2"/>
    </source>
</evidence>
<dbReference type="Gene3D" id="3.20.20.100">
    <property type="entry name" value="NADP-dependent oxidoreductase domain"/>
    <property type="match status" value="1"/>
</dbReference>
<feature type="active site" description="Proton donor" evidence="4">
    <location>
        <position position="17"/>
    </location>
</feature>
<dbReference type="PANTHER" id="PTHR43827">
    <property type="entry name" value="2,5-DIKETO-D-GLUCONIC ACID REDUCTASE"/>
    <property type="match status" value="1"/>
</dbReference>
<organism evidence="8 9">
    <name type="scientific">Mycena albidolilacea</name>
    <dbReference type="NCBI Taxonomy" id="1033008"/>
    <lineage>
        <taxon>Eukaryota</taxon>
        <taxon>Fungi</taxon>
        <taxon>Dikarya</taxon>
        <taxon>Basidiomycota</taxon>
        <taxon>Agaricomycotina</taxon>
        <taxon>Agaricomycetes</taxon>
        <taxon>Agaricomycetidae</taxon>
        <taxon>Agaricales</taxon>
        <taxon>Marasmiineae</taxon>
        <taxon>Mycenaceae</taxon>
        <taxon>Mycena</taxon>
    </lineage>
</organism>
<evidence type="ECO:0000256" key="1">
    <source>
        <dbReference type="ARBA" id="ARBA00007905"/>
    </source>
</evidence>
<evidence type="ECO:0000256" key="3">
    <source>
        <dbReference type="ARBA" id="ARBA00023002"/>
    </source>
</evidence>
<dbReference type="EMBL" id="JARIHO010000025">
    <property type="protein sequence ID" value="KAJ7342320.1"/>
    <property type="molecule type" value="Genomic_DNA"/>
</dbReference>
<evidence type="ECO:0000256" key="2">
    <source>
        <dbReference type="ARBA" id="ARBA00022857"/>
    </source>
</evidence>
<feature type="non-terminal residue" evidence="8">
    <location>
        <position position="1"/>
    </location>
</feature>
<feature type="domain" description="NADP-dependent oxidoreductase" evidence="7">
    <location>
        <begin position="4"/>
        <end position="243"/>
    </location>
</feature>
<dbReference type="AlphaFoldDB" id="A0AAD7ENN9"/>
<dbReference type="SUPFAM" id="SSF51430">
    <property type="entry name" value="NAD(P)-linked oxidoreductase"/>
    <property type="match status" value="1"/>
</dbReference>
<keyword evidence="9" id="KW-1185">Reference proteome</keyword>